<name>A0A2S8GI20_9BACT</name>
<dbReference type="SMART" id="SM00287">
    <property type="entry name" value="SH3b"/>
    <property type="match status" value="1"/>
</dbReference>
<dbReference type="OrthoDB" id="9808890at2"/>
<dbReference type="RefSeq" id="WP_105337498.1">
    <property type="nucleotide sequence ID" value="NZ_PUHZ01000021.1"/>
</dbReference>
<dbReference type="Gene3D" id="2.30.30.40">
    <property type="entry name" value="SH3 Domains"/>
    <property type="match status" value="1"/>
</dbReference>
<evidence type="ECO:0000259" key="1">
    <source>
        <dbReference type="SMART" id="SM00287"/>
    </source>
</evidence>
<accession>A0A2S8GI20</accession>
<organism evidence="2 3">
    <name type="scientific">Blastopirellula marina</name>
    <dbReference type="NCBI Taxonomy" id="124"/>
    <lineage>
        <taxon>Bacteria</taxon>
        <taxon>Pseudomonadati</taxon>
        <taxon>Planctomycetota</taxon>
        <taxon>Planctomycetia</taxon>
        <taxon>Pirellulales</taxon>
        <taxon>Pirellulaceae</taxon>
        <taxon>Blastopirellula</taxon>
    </lineage>
</organism>
<feature type="domain" description="SH3b" evidence="1">
    <location>
        <begin position="426"/>
        <end position="488"/>
    </location>
</feature>
<dbReference type="Proteomes" id="UP000237819">
    <property type="component" value="Unassembled WGS sequence"/>
</dbReference>
<proteinExistence type="predicted"/>
<dbReference type="InterPro" id="IPR003646">
    <property type="entry name" value="SH3-like_bac-type"/>
</dbReference>
<dbReference type="EMBL" id="PUHZ01000021">
    <property type="protein sequence ID" value="PQO44099.1"/>
    <property type="molecule type" value="Genomic_DNA"/>
</dbReference>
<evidence type="ECO:0000313" key="2">
    <source>
        <dbReference type="EMBL" id="PQO44099.1"/>
    </source>
</evidence>
<evidence type="ECO:0000313" key="3">
    <source>
        <dbReference type="Proteomes" id="UP000237819"/>
    </source>
</evidence>
<reference evidence="2 3" key="1">
    <citation type="submission" date="2018-02" db="EMBL/GenBank/DDBJ databases">
        <title>Comparative genomes isolates from brazilian mangrove.</title>
        <authorList>
            <person name="Araujo J.E."/>
            <person name="Taketani R.G."/>
            <person name="Silva M.C.P."/>
            <person name="Loureco M.V."/>
            <person name="Andreote F.D."/>
        </authorList>
    </citation>
    <scope>NUCLEOTIDE SEQUENCE [LARGE SCALE GENOMIC DNA]</scope>
    <source>
        <strain evidence="2 3">Nap-Phe MGV</strain>
    </source>
</reference>
<sequence>MDGTNLSRSFVQLLAFGCLTLLCGAATWGQDVQFSERDQSRAQRLDKMSDSMSEVNVVKQKNSGDEKAEGRRQSDVSELRFRFLVCASGLVHDNKDGMLLFPMQVSGFTSTITPGRPAQRKHGSDFVEIRVEFVGLIGQDTPKAEIKLPAFQQGSTFPAEDLVREEIQKRIEKFLPEAEIQGRQRRREKQLRIENKTKETLRVFVHRRTNEFQKGKGYQWIWAPSEPGERPQVAVVPAGESLLLESGGGDSASKPATAQRVRIWAESESGQRWTDYHEKDLWLVEKNPDFDDERVYYSEKIETYTHAFEPQPGPHVYTERVLTMRNEAPQPLSVSLEYRTTEDGSAKWRKAEFTISANETYEPKNDLGMRIRASRVRFGARSDDRRYETHQEEDLWLVSEQEGQRAYQADEIGEFRYVFLAAAKDVDTATVTAASANVKSGTDVLGVVKRGQKFDVLEQKGDWTRIAYQKDGERIAGWVQKKDLSIDRPAPKATPDSSRQRFRVTSNSADVKIGTETLARVSPGQEYDILEERSGWYRIEIRIGGEVRHGMVQKRHGVIAQ</sequence>
<protein>
    <recommendedName>
        <fullName evidence="1">SH3b domain-containing protein</fullName>
    </recommendedName>
</protein>
<dbReference type="AlphaFoldDB" id="A0A2S8GI20"/>
<gene>
    <name evidence="2" type="ORF">C5Y93_21425</name>
</gene>
<comment type="caution">
    <text evidence="2">The sequence shown here is derived from an EMBL/GenBank/DDBJ whole genome shotgun (WGS) entry which is preliminary data.</text>
</comment>